<reference evidence="2" key="4">
    <citation type="submission" date="2019-03" db="UniProtKB">
        <authorList>
            <consortium name="EnsemblPlants"/>
        </authorList>
    </citation>
    <scope>IDENTIFICATION</scope>
</reference>
<dbReference type="STRING" id="200361.A0A453C2F8"/>
<dbReference type="AlphaFoldDB" id="A0A453C2F8"/>
<reference evidence="3" key="1">
    <citation type="journal article" date="2014" name="Science">
        <title>Ancient hybridizations among the ancestral genomes of bread wheat.</title>
        <authorList>
            <consortium name="International Wheat Genome Sequencing Consortium,"/>
            <person name="Marcussen T."/>
            <person name="Sandve S.R."/>
            <person name="Heier L."/>
            <person name="Spannagl M."/>
            <person name="Pfeifer M."/>
            <person name="Jakobsen K.S."/>
            <person name="Wulff B.B."/>
            <person name="Steuernagel B."/>
            <person name="Mayer K.F."/>
            <person name="Olsen O.A."/>
        </authorList>
    </citation>
    <scope>NUCLEOTIDE SEQUENCE [LARGE SCALE GENOMIC DNA]</scope>
    <source>
        <strain evidence="3">cv. AL8/78</strain>
    </source>
</reference>
<dbReference type="Pfam" id="PF13966">
    <property type="entry name" value="zf-RVT"/>
    <property type="match status" value="1"/>
</dbReference>
<dbReference type="EnsemblPlants" id="AET2Gv20712100.1">
    <property type="protein sequence ID" value="AET2Gv20712100.1"/>
    <property type="gene ID" value="AET2Gv20712100"/>
</dbReference>
<evidence type="ECO:0000313" key="3">
    <source>
        <dbReference type="Proteomes" id="UP000015105"/>
    </source>
</evidence>
<sequence>MSPHMGAQALLEFIALVDVTRHVELRLGIDDAITWSWESTRQFSAQSAYRAHFAGRTENAGAVQIWRCRAPPTCKFFIWLAARNRCWTADMLQRRQLAHPPACPFCDQAPETLDHLLLGCVLARQVWAKIMNTWGRPDWTPSTDSNLVEWWTTLNPQKHFRKEAWTGITLVLWMLWKHRNGIVFNGASPSVDDVLVKIELEAQNWRAAGLL</sequence>
<dbReference type="InterPro" id="IPR026960">
    <property type="entry name" value="RVT-Znf"/>
</dbReference>
<keyword evidence="3" id="KW-1185">Reference proteome</keyword>
<reference evidence="3" key="2">
    <citation type="journal article" date="2017" name="Nat. Plants">
        <title>The Aegilops tauschii genome reveals multiple impacts of transposons.</title>
        <authorList>
            <person name="Zhao G."/>
            <person name="Zou C."/>
            <person name="Li K."/>
            <person name="Wang K."/>
            <person name="Li T."/>
            <person name="Gao L."/>
            <person name="Zhang X."/>
            <person name="Wang H."/>
            <person name="Yang Z."/>
            <person name="Liu X."/>
            <person name="Jiang W."/>
            <person name="Mao L."/>
            <person name="Kong X."/>
            <person name="Jiao Y."/>
            <person name="Jia J."/>
        </authorList>
    </citation>
    <scope>NUCLEOTIDE SEQUENCE [LARGE SCALE GENOMIC DNA]</scope>
    <source>
        <strain evidence="3">cv. AL8/78</strain>
    </source>
</reference>
<organism evidence="2 3">
    <name type="scientific">Aegilops tauschii subsp. strangulata</name>
    <name type="common">Goatgrass</name>
    <dbReference type="NCBI Taxonomy" id="200361"/>
    <lineage>
        <taxon>Eukaryota</taxon>
        <taxon>Viridiplantae</taxon>
        <taxon>Streptophyta</taxon>
        <taxon>Embryophyta</taxon>
        <taxon>Tracheophyta</taxon>
        <taxon>Spermatophyta</taxon>
        <taxon>Magnoliopsida</taxon>
        <taxon>Liliopsida</taxon>
        <taxon>Poales</taxon>
        <taxon>Poaceae</taxon>
        <taxon>BOP clade</taxon>
        <taxon>Pooideae</taxon>
        <taxon>Triticodae</taxon>
        <taxon>Triticeae</taxon>
        <taxon>Triticinae</taxon>
        <taxon>Aegilops</taxon>
    </lineage>
</organism>
<name>A0A453C2F8_AEGTS</name>
<accession>A0A453C2F8</accession>
<dbReference type="Gramene" id="AET2Gv20712100.1">
    <property type="protein sequence ID" value="AET2Gv20712100.1"/>
    <property type="gene ID" value="AET2Gv20712100"/>
</dbReference>
<proteinExistence type="predicted"/>
<reference evidence="2" key="5">
    <citation type="journal article" date="2021" name="G3 (Bethesda)">
        <title>Aegilops tauschii genome assembly Aet v5.0 features greater sequence contiguity and improved annotation.</title>
        <authorList>
            <person name="Wang L."/>
            <person name="Zhu T."/>
            <person name="Rodriguez J.C."/>
            <person name="Deal K.R."/>
            <person name="Dubcovsky J."/>
            <person name="McGuire P.E."/>
            <person name="Lux T."/>
            <person name="Spannagl M."/>
            <person name="Mayer K.F.X."/>
            <person name="Baldrich P."/>
            <person name="Meyers B.C."/>
            <person name="Huo N."/>
            <person name="Gu Y.Q."/>
            <person name="Zhou H."/>
            <person name="Devos K.M."/>
            <person name="Bennetzen J.L."/>
            <person name="Unver T."/>
            <person name="Budak H."/>
            <person name="Gulick P.J."/>
            <person name="Galiba G."/>
            <person name="Kalapos B."/>
            <person name="Nelson D.R."/>
            <person name="Li P."/>
            <person name="You F.M."/>
            <person name="Luo M.C."/>
            <person name="Dvorak J."/>
        </authorList>
    </citation>
    <scope>NUCLEOTIDE SEQUENCE [LARGE SCALE GENOMIC DNA]</scope>
    <source>
        <strain evidence="2">cv. AL8/78</strain>
    </source>
</reference>
<protein>
    <recommendedName>
        <fullName evidence="1">Reverse transcriptase zinc-binding domain-containing protein</fullName>
    </recommendedName>
</protein>
<feature type="domain" description="Reverse transcriptase zinc-binding" evidence="1">
    <location>
        <begin position="43"/>
        <end position="127"/>
    </location>
</feature>
<evidence type="ECO:0000259" key="1">
    <source>
        <dbReference type="Pfam" id="PF13966"/>
    </source>
</evidence>
<reference evidence="2" key="3">
    <citation type="journal article" date="2017" name="Nature">
        <title>Genome sequence of the progenitor of the wheat D genome Aegilops tauschii.</title>
        <authorList>
            <person name="Luo M.C."/>
            <person name="Gu Y.Q."/>
            <person name="Puiu D."/>
            <person name="Wang H."/>
            <person name="Twardziok S.O."/>
            <person name="Deal K.R."/>
            <person name="Huo N."/>
            <person name="Zhu T."/>
            <person name="Wang L."/>
            <person name="Wang Y."/>
            <person name="McGuire P.E."/>
            <person name="Liu S."/>
            <person name="Long H."/>
            <person name="Ramasamy R.K."/>
            <person name="Rodriguez J.C."/>
            <person name="Van S.L."/>
            <person name="Yuan L."/>
            <person name="Wang Z."/>
            <person name="Xia Z."/>
            <person name="Xiao L."/>
            <person name="Anderson O.D."/>
            <person name="Ouyang S."/>
            <person name="Liang Y."/>
            <person name="Zimin A.V."/>
            <person name="Pertea G."/>
            <person name="Qi P."/>
            <person name="Bennetzen J.L."/>
            <person name="Dai X."/>
            <person name="Dawson M.W."/>
            <person name="Muller H.G."/>
            <person name="Kugler K."/>
            <person name="Rivarola-Duarte L."/>
            <person name="Spannagl M."/>
            <person name="Mayer K.F.X."/>
            <person name="Lu F.H."/>
            <person name="Bevan M.W."/>
            <person name="Leroy P."/>
            <person name="Li P."/>
            <person name="You F.M."/>
            <person name="Sun Q."/>
            <person name="Liu Z."/>
            <person name="Lyons E."/>
            <person name="Wicker T."/>
            <person name="Salzberg S.L."/>
            <person name="Devos K.M."/>
            <person name="Dvorak J."/>
        </authorList>
    </citation>
    <scope>NUCLEOTIDE SEQUENCE [LARGE SCALE GENOMIC DNA]</scope>
    <source>
        <strain evidence="2">cv. AL8/78</strain>
    </source>
</reference>
<evidence type="ECO:0000313" key="2">
    <source>
        <dbReference type="EnsemblPlants" id="AET2Gv20712100.1"/>
    </source>
</evidence>
<dbReference type="Proteomes" id="UP000015105">
    <property type="component" value="Chromosome 2D"/>
</dbReference>